<dbReference type="SUPFAM" id="SSF55781">
    <property type="entry name" value="GAF domain-like"/>
    <property type="match status" value="1"/>
</dbReference>
<gene>
    <name evidence="3" type="ORF">ACFSGJ_01565</name>
</gene>
<evidence type="ECO:0000259" key="1">
    <source>
        <dbReference type="Pfam" id="PF01590"/>
    </source>
</evidence>
<feature type="domain" description="DNA binding HTH" evidence="2">
    <location>
        <begin position="278"/>
        <end position="313"/>
    </location>
</feature>
<dbReference type="EMBL" id="JBHUGH010000001">
    <property type="protein sequence ID" value="MFD1910900.1"/>
    <property type="molecule type" value="Genomic_DNA"/>
</dbReference>
<dbReference type="SUPFAM" id="SSF46689">
    <property type="entry name" value="Homeodomain-like"/>
    <property type="match status" value="1"/>
</dbReference>
<dbReference type="InterPro" id="IPR003018">
    <property type="entry name" value="GAF"/>
</dbReference>
<reference evidence="4" key="1">
    <citation type="journal article" date="2019" name="Int. J. Syst. Evol. Microbiol.">
        <title>The Global Catalogue of Microorganisms (GCM) 10K type strain sequencing project: providing services to taxonomists for standard genome sequencing and annotation.</title>
        <authorList>
            <consortium name="The Broad Institute Genomics Platform"/>
            <consortium name="The Broad Institute Genome Sequencing Center for Infectious Disease"/>
            <person name="Wu L."/>
            <person name="Ma J."/>
        </authorList>
    </citation>
    <scope>NUCLEOTIDE SEQUENCE [LARGE SCALE GENOMIC DNA]</scope>
    <source>
        <strain evidence="4">CGMCC 4.7242</strain>
    </source>
</reference>
<dbReference type="RefSeq" id="WP_390258907.1">
    <property type="nucleotide sequence ID" value="NZ_JBHUGH010000001.1"/>
</dbReference>
<organism evidence="3 4">
    <name type="scientific">Halodurantibacterium flavum</name>
    <dbReference type="NCBI Taxonomy" id="1382802"/>
    <lineage>
        <taxon>Bacteria</taxon>
        <taxon>Pseudomonadati</taxon>
        <taxon>Pseudomonadota</taxon>
        <taxon>Alphaproteobacteria</taxon>
        <taxon>Rhodobacterales</taxon>
        <taxon>Paracoccaceae</taxon>
        <taxon>Halodurantibacterium</taxon>
    </lineage>
</organism>
<keyword evidence="4" id="KW-1185">Reference proteome</keyword>
<dbReference type="Gene3D" id="1.10.10.60">
    <property type="entry name" value="Homeodomain-like"/>
    <property type="match status" value="1"/>
</dbReference>
<dbReference type="InterPro" id="IPR002197">
    <property type="entry name" value="HTH_Fis"/>
</dbReference>
<sequence length="325" mass="34619">MHPAKAHVERVLAAVLSPRGPAMSPLVASWSRSVKLHGLDPAQTKAPVRLDDGALRDRREAQDLLRHIAGRRLDDLFGMVGGSGCAALLCDADGIALERRCRASDRAVFESWGLCAGADWSEAQQGTNGIGTCLTERRRVIIDRDEHFMARNTAMSCIDAPIFGAEGQLLGALDVSSARSDQTEGINRLIAAMVAQTARNIEAEHFRMVFPAARILQLGHEGEDTVSLLAVDADDLVIGATRGARRALGLVAVGPLTPVPAADLLGQEGMGGFHAAQRSALIQALTRAQGNVSKAARGLGIGRATLYRQMKRLGLDKSAAELSRR</sequence>
<dbReference type="Gene3D" id="3.30.450.40">
    <property type="match status" value="1"/>
</dbReference>
<comment type="caution">
    <text evidence="3">The sequence shown here is derived from an EMBL/GenBank/DDBJ whole genome shotgun (WGS) entry which is preliminary data.</text>
</comment>
<protein>
    <submittedName>
        <fullName evidence="3">GAF domain-containing protein</fullName>
    </submittedName>
</protein>
<dbReference type="Pfam" id="PF01590">
    <property type="entry name" value="GAF"/>
    <property type="match status" value="1"/>
</dbReference>
<evidence type="ECO:0000259" key="2">
    <source>
        <dbReference type="Pfam" id="PF02954"/>
    </source>
</evidence>
<accession>A0ABW4S005</accession>
<name>A0ABW4S005_9RHOB</name>
<feature type="domain" description="GAF" evidence="1">
    <location>
        <begin position="70"/>
        <end position="195"/>
    </location>
</feature>
<dbReference type="Proteomes" id="UP001597353">
    <property type="component" value="Unassembled WGS sequence"/>
</dbReference>
<dbReference type="Pfam" id="PF02954">
    <property type="entry name" value="HTH_8"/>
    <property type="match status" value="1"/>
</dbReference>
<dbReference type="InterPro" id="IPR029016">
    <property type="entry name" value="GAF-like_dom_sf"/>
</dbReference>
<proteinExistence type="predicted"/>
<evidence type="ECO:0000313" key="4">
    <source>
        <dbReference type="Proteomes" id="UP001597353"/>
    </source>
</evidence>
<dbReference type="PRINTS" id="PR01590">
    <property type="entry name" value="HTHFIS"/>
</dbReference>
<dbReference type="InterPro" id="IPR009057">
    <property type="entry name" value="Homeodomain-like_sf"/>
</dbReference>
<evidence type="ECO:0000313" key="3">
    <source>
        <dbReference type="EMBL" id="MFD1910900.1"/>
    </source>
</evidence>